<dbReference type="RefSeq" id="WP_263412579.1">
    <property type="nucleotide sequence ID" value="NZ_BAABBH010000001.1"/>
</dbReference>
<sequence length="142" mass="14762">MISSSHLRCMLLLGGVLTSSLIPMTASASHVRRGPTSPRSHHRVQGGHASRTASHAASSSRPRAIDDARATEIQSALVKAGYLQSSSGHWDDASADAMRKLQADNGWQTKLIPDSRALIKLGLGANPGGSGTGSTNLISPAE</sequence>
<proteinExistence type="predicted"/>
<feature type="chain" id="PRO_5045735072" evidence="2">
    <location>
        <begin position="29"/>
        <end position="142"/>
    </location>
</feature>
<dbReference type="Proteomes" id="UP001634747">
    <property type="component" value="Unassembled WGS sequence"/>
</dbReference>
<organism evidence="3 4">
    <name type="scientific">Terriglobus aquaticus</name>
    <dbReference type="NCBI Taxonomy" id="940139"/>
    <lineage>
        <taxon>Bacteria</taxon>
        <taxon>Pseudomonadati</taxon>
        <taxon>Acidobacteriota</taxon>
        <taxon>Terriglobia</taxon>
        <taxon>Terriglobales</taxon>
        <taxon>Acidobacteriaceae</taxon>
        <taxon>Terriglobus</taxon>
    </lineage>
</organism>
<feature type="region of interest" description="Disordered" evidence="1">
    <location>
        <begin position="28"/>
        <end position="68"/>
    </location>
</feature>
<feature type="compositionally biased region" description="Low complexity" evidence="1">
    <location>
        <begin position="49"/>
        <end position="62"/>
    </location>
</feature>
<evidence type="ECO:0000256" key="1">
    <source>
        <dbReference type="SAM" id="MobiDB-lite"/>
    </source>
</evidence>
<protein>
    <submittedName>
        <fullName evidence="3">Peptidoglycan-binding protein</fullName>
    </submittedName>
</protein>
<evidence type="ECO:0000313" key="3">
    <source>
        <dbReference type="EMBL" id="MFN2975915.1"/>
    </source>
</evidence>
<keyword evidence="4" id="KW-1185">Reference proteome</keyword>
<reference evidence="3 4" key="1">
    <citation type="submission" date="2024-12" db="EMBL/GenBank/DDBJ databases">
        <authorList>
            <person name="Lee Y."/>
        </authorList>
    </citation>
    <scope>NUCLEOTIDE SEQUENCE [LARGE SCALE GENOMIC DNA]</scope>
    <source>
        <strain evidence="3 4">03SUJ4</strain>
    </source>
</reference>
<accession>A0ABW9KMV5</accession>
<gene>
    <name evidence="3" type="ORF">ACK2TP_09080</name>
</gene>
<evidence type="ECO:0000256" key="2">
    <source>
        <dbReference type="SAM" id="SignalP"/>
    </source>
</evidence>
<feature type="signal peptide" evidence="2">
    <location>
        <begin position="1"/>
        <end position="28"/>
    </location>
</feature>
<keyword evidence="2" id="KW-0732">Signal</keyword>
<comment type="caution">
    <text evidence="3">The sequence shown here is derived from an EMBL/GenBank/DDBJ whole genome shotgun (WGS) entry which is preliminary data.</text>
</comment>
<dbReference type="EMBL" id="JBJYXY010000001">
    <property type="protein sequence ID" value="MFN2975915.1"/>
    <property type="molecule type" value="Genomic_DNA"/>
</dbReference>
<name>A0ABW9KMV5_9BACT</name>
<evidence type="ECO:0000313" key="4">
    <source>
        <dbReference type="Proteomes" id="UP001634747"/>
    </source>
</evidence>